<evidence type="ECO:0000256" key="6">
    <source>
        <dbReference type="ARBA" id="ARBA00044538"/>
    </source>
</evidence>
<dbReference type="Gene3D" id="3.30.70.1490">
    <property type="entry name" value="Cysteine protease Prp"/>
    <property type="match status" value="1"/>
</dbReference>
<dbReference type="GO" id="GO:0042254">
    <property type="term" value="P:ribosome biogenesis"/>
    <property type="evidence" value="ECO:0007669"/>
    <property type="project" value="UniProtKB-KW"/>
</dbReference>
<evidence type="ECO:0000256" key="5">
    <source>
        <dbReference type="ARBA" id="ARBA00044503"/>
    </source>
</evidence>
<reference evidence="7 8" key="1">
    <citation type="submission" date="2017-09" db="EMBL/GenBank/DDBJ databases">
        <title>SPAdes assembly of the Mesoplasma lactucae genome.</title>
        <authorList>
            <person name="Knight T.F."/>
            <person name="Rubinstein R."/>
            <person name="Citino T."/>
        </authorList>
    </citation>
    <scope>NUCLEOTIDE SEQUENCE [LARGE SCALE GENOMIC DNA]</scope>
    <source>
        <strain evidence="7 8">831-C4</strain>
    </source>
</reference>
<dbReference type="CDD" id="cd16332">
    <property type="entry name" value="Prp-like"/>
    <property type="match status" value="1"/>
</dbReference>
<dbReference type="Proteomes" id="UP000232227">
    <property type="component" value="Chromosome"/>
</dbReference>
<keyword evidence="4" id="KW-0788">Thiol protease</keyword>
<dbReference type="RefSeq" id="WP_096862546.1">
    <property type="nucleotide sequence ID" value="NZ_CP023668.1"/>
</dbReference>
<protein>
    <recommendedName>
        <fullName evidence="6">Ribosomal processing cysteine protease Prp</fullName>
    </recommendedName>
</protein>
<sequence>MVKIELTKNSGSFQKLKMTGHAESGDFGQDLVCAALTGIISGALNAYDLEFKNQTNLFVGDNEIVIEVLDLTNHDLQETFNFLVIQLKTIAIQYPKNVILKEVK</sequence>
<dbReference type="GO" id="GO:0006508">
    <property type="term" value="P:proteolysis"/>
    <property type="evidence" value="ECO:0007669"/>
    <property type="project" value="UniProtKB-KW"/>
</dbReference>
<dbReference type="AlphaFoldDB" id="A0A291IR90"/>
<gene>
    <name evidence="7" type="ORF">CP520_00590</name>
</gene>
<keyword evidence="1" id="KW-0690">Ribosome biogenesis</keyword>
<evidence type="ECO:0000256" key="3">
    <source>
        <dbReference type="ARBA" id="ARBA00022801"/>
    </source>
</evidence>
<evidence type="ECO:0000313" key="7">
    <source>
        <dbReference type="EMBL" id="ATG97258.1"/>
    </source>
</evidence>
<keyword evidence="8" id="KW-1185">Reference proteome</keyword>
<comment type="similarity">
    <text evidence="5">Belongs to the Prp family.</text>
</comment>
<dbReference type="SUPFAM" id="SSF118010">
    <property type="entry name" value="TM1457-like"/>
    <property type="match status" value="1"/>
</dbReference>
<proteinExistence type="inferred from homology"/>
<evidence type="ECO:0000256" key="4">
    <source>
        <dbReference type="ARBA" id="ARBA00022807"/>
    </source>
</evidence>
<organism evidence="7 8">
    <name type="scientific">Mesoplasma lactucae ATCC 49193</name>
    <dbReference type="NCBI Taxonomy" id="81460"/>
    <lineage>
        <taxon>Bacteria</taxon>
        <taxon>Bacillati</taxon>
        <taxon>Mycoplasmatota</taxon>
        <taxon>Mollicutes</taxon>
        <taxon>Entomoplasmatales</taxon>
        <taxon>Entomoplasmataceae</taxon>
        <taxon>Mesoplasma</taxon>
    </lineage>
</organism>
<dbReference type="OrthoDB" id="48998at2"/>
<name>A0A291IR90_9MOLU</name>
<dbReference type="PANTHER" id="PTHR39178:SF1">
    <property type="entry name" value="RIBOSOMAL-PROCESSING CYSTEINE PROTEASE PRP"/>
    <property type="match status" value="1"/>
</dbReference>
<dbReference type="InterPro" id="IPR007422">
    <property type="entry name" value="Peptidase_Prp"/>
</dbReference>
<evidence type="ECO:0000256" key="2">
    <source>
        <dbReference type="ARBA" id="ARBA00022670"/>
    </source>
</evidence>
<evidence type="ECO:0000313" key="8">
    <source>
        <dbReference type="Proteomes" id="UP000232227"/>
    </source>
</evidence>
<dbReference type="Pfam" id="PF04327">
    <property type="entry name" value="Peptidase_Prp"/>
    <property type="match status" value="1"/>
</dbReference>
<keyword evidence="2 7" id="KW-0645">Protease</keyword>
<dbReference type="EMBL" id="CP023668">
    <property type="protein sequence ID" value="ATG97258.1"/>
    <property type="molecule type" value="Genomic_DNA"/>
</dbReference>
<dbReference type="KEGG" id="mlac:CP520_00590"/>
<accession>A0A291IR90</accession>
<dbReference type="GO" id="GO:0008234">
    <property type="term" value="F:cysteine-type peptidase activity"/>
    <property type="evidence" value="ECO:0007669"/>
    <property type="project" value="UniProtKB-KW"/>
</dbReference>
<evidence type="ECO:0000256" key="1">
    <source>
        <dbReference type="ARBA" id="ARBA00022517"/>
    </source>
</evidence>
<keyword evidence="3" id="KW-0378">Hydrolase</keyword>
<dbReference type="PANTHER" id="PTHR39178">
    <property type="entry name" value="HYPOTHETICAL RIBOSOME-ASSOCIATED PROTEIN"/>
    <property type="match status" value="1"/>
</dbReference>
<dbReference type="InterPro" id="IPR036764">
    <property type="entry name" value="Peptidase_Prp_sf"/>
</dbReference>